<dbReference type="EMBL" id="QGNW01000066">
    <property type="protein sequence ID" value="RVX03384.1"/>
    <property type="molecule type" value="Genomic_DNA"/>
</dbReference>
<dbReference type="Proteomes" id="UP000288805">
    <property type="component" value="Unassembled WGS sequence"/>
</dbReference>
<comment type="caution">
    <text evidence="2">The sequence shown here is derived from an EMBL/GenBank/DDBJ whole genome shotgun (WGS) entry which is preliminary data.</text>
</comment>
<feature type="compositionally biased region" description="Basic residues" evidence="1">
    <location>
        <begin position="95"/>
        <end position="105"/>
    </location>
</feature>
<sequence length="295" mass="32600">MGPTRPITCMARIFPPTFLSYHLRGPEEMINDHNYPNGYFNSVILRSISHWRLPPRGHSGLRPRDLCTQSRSLTMEAVLVPSSPKQSISPYRQIRNPKRNNRRFISKPSENLSPSRNIHGGLLLAPPPSLPSSFHSSALLFDHHRHHQQPPLLPLPVPKTYASLPPRSPPINKKTKIRDQSLTPKKSKPSSRSPKKEDSKSTAISDGSVMAASTNRLGPDPKDLPKDAVSRILTSGNIVIEDLDKFSGSVFTLSPPPSSLPLPKFSLRPKLSCNAEAAGIDAGATNNLRRLLRLP</sequence>
<dbReference type="PANTHER" id="PTHR33670">
    <property type="entry name" value="SPLICING FACTOR, PROLINE- AND GLUTAMINE-RICH-LIKE"/>
    <property type="match status" value="1"/>
</dbReference>
<feature type="region of interest" description="Disordered" evidence="1">
    <location>
        <begin position="82"/>
        <end position="124"/>
    </location>
</feature>
<dbReference type="Pfam" id="PF15365">
    <property type="entry name" value="PNRC"/>
    <property type="match status" value="1"/>
</dbReference>
<proteinExistence type="predicted"/>
<reference evidence="2 3" key="1">
    <citation type="journal article" date="2018" name="PLoS Genet.">
        <title>Population sequencing reveals clonal diversity and ancestral inbreeding in the grapevine cultivar Chardonnay.</title>
        <authorList>
            <person name="Roach M.J."/>
            <person name="Johnson D.L."/>
            <person name="Bohlmann J."/>
            <person name="van Vuuren H.J."/>
            <person name="Jones S.J."/>
            <person name="Pretorius I.S."/>
            <person name="Schmidt S.A."/>
            <person name="Borneman A.R."/>
        </authorList>
    </citation>
    <scope>NUCLEOTIDE SEQUENCE [LARGE SCALE GENOMIC DNA]</scope>
    <source>
        <strain evidence="3">cv. Chardonnay</strain>
        <tissue evidence="2">Leaf</tissue>
    </source>
</reference>
<name>A0A438J347_VITVI</name>
<evidence type="ECO:0000256" key="1">
    <source>
        <dbReference type="SAM" id="MobiDB-lite"/>
    </source>
</evidence>
<gene>
    <name evidence="2" type="ORF">CK203_019935</name>
</gene>
<dbReference type="PANTHER" id="PTHR33670:SF14">
    <property type="entry name" value="T20H2.15 PROTEIN"/>
    <property type="match status" value="1"/>
</dbReference>
<dbReference type="InterPro" id="IPR028322">
    <property type="entry name" value="PNRC-like_rgn"/>
</dbReference>
<dbReference type="GO" id="GO:0016071">
    <property type="term" value="P:mRNA metabolic process"/>
    <property type="evidence" value="ECO:0007669"/>
    <property type="project" value="UniProtKB-ARBA"/>
</dbReference>
<evidence type="ECO:0000313" key="3">
    <source>
        <dbReference type="Proteomes" id="UP000288805"/>
    </source>
</evidence>
<accession>A0A438J347</accession>
<feature type="region of interest" description="Disordered" evidence="1">
    <location>
        <begin position="148"/>
        <end position="225"/>
    </location>
</feature>
<evidence type="ECO:0000313" key="2">
    <source>
        <dbReference type="EMBL" id="RVX03384.1"/>
    </source>
</evidence>
<protein>
    <submittedName>
        <fullName evidence="2">Uncharacterized protein</fullName>
    </submittedName>
</protein>
<dbReference type="AlphaFoldDB" id="A0A438J347"/>
<organism evidence="2 3">
    <name type="scientific">Vitis vinifera</name>
    <name type="common">Grape</name>
    <dbReference type="NCBI Taxonomy" id="29760"/>
    <lineage>
        <taxon>Eukaryota</taxon>
        <taxon>Viridiplantae</taxon>
        <taxon>Streptophyta</taxon>
        <taxon>Embryophyta</taxon>
        <taxon>Tracheophyta</taxon>
        <taxon>Spermatophyta</taxon>
        <taxon>Magnoliopsida</taxon>
        <taxon>eudicotyledons</taxon>
        <taxon>Gunneridae</taxon>
        <taxon>Pentapetalae</taxon>
        <taxon>rosids</taxon>
        <taxon>Vitales</taxon>
        <taxon>Vitaceae</taxon>
        <taxon>Viteae</taxon>
        <taxon>Vitis</taxon>
    </lineage>
</organism>